<dbReference type="Proteomes" id="UP000003280">
    <property type="component" value="Unassembled WGS sequence"/>
</dbReference>
<feature type="domain" description="Carbohydrate kinase PfkB" evidence="1">
    <location>
        <begin position="19"/>
        <end position="284"/>
    </location>
</feature>
<evidence type="ECO:0000313" key="3">
    <source>
        <dbReference type="Proteomes" id="UP000003280"/>
    </source>
</evidence>
<dbReference type="InterPro" id="IPR011611">
    <property type="entry name" value="PfkB_dom"/>
</dbReference>
<dbReference type="SUPFAM" id="SSF53613">
    <property type="entry name" value="Ribokinase-like"/>
    <property type="match status" value="1"/>
</dbReference>
<gene>
    <name evidence="2" type="ORF">HMPREF9225_1765</name>
</gene>
<dbReference type="PANTHER" id="PTHR46566">
    <property type="entry name" value="1-PHOSPHOFRUCTOKINASE-RELATED"/>
    <property type="match status" value="1"/>
</dbReference>
<dbReference type="Gene3D" id="3.40.1190.20">
    <property type="match status" value="1"/>
</dbReference>
<dbReference type="GO" id="GO:0005829">
    <property type="term" value="C:cytosol"/>
    <property type="evidence" value="ECO:0007669"/>
    <property type="project" value="TreeGrafter"/>
</dbReference>
<dbReference type="AlphaFoldDB" id="E0NNM6"/>
<dbReference type="PANTHER" id="PTHR46566:SF1">
    <property type="entry name" value="1-PHOSPHOFRUCTOKINASE"/>
    <property type="match status" value="1"/>
</dbReference>
<evidence type="ECO:0000313" key="2">
    <source>
        <dbReference type="EMBL" id="EFM24629.1"/>
    </source>
</evidence>
<accession>E0NNM6</accession>
<evidence type="ECO:0000259" key="1">
    <source>
        <dbReference type="Pfam" id="PF00294"/>
    </source>
</evidence>
<dbReference type="OrthoDB" id="1696595at2"/>
<reference evidence="2 3" key="1">
    <citation type="submission" date="2010-07" db="EMBL/GenBank/DDBJ databases">
        <authorList>
            <person name="Muzny D."/>
            <person name="Qin X."/>
            <person name="Deng J."/>
            <person name="Jiang H."/>
            <person name="Liu Y."/>
            <person name="Qu J."/>
            <person name="Song X.-Z."/>
            <person name="Zhang L."/>
            <person name="Thornton R."/>
            <person name="Coyle M."/>
            <person name="Francisco L."/>
            <person name="Jackson L."/>
            <person name="Javaid M."/>
            <person name="Korchina V."/>
            <person name="Kovar C."/>
            <person name="Mata R."/>
            <person name="Mathew T."/>
            <person name="Ngo R."/>
            <person name="Nguyen L."/>
            <person name="Nguyen N."/>
            <person name="Okwuonu G."/>
            <person name="Ongeri F."/>
            <person name="Pham C."/>
            <person name="Simmons D."/>
            <person name="Wilczek-Boney K."/>
            <person name="Hale W."/>
            <person name="Jakkamsetti A."/>
            <person name="Pham P."/>
            <person name="Ruth R."/>
            <person name="San Lucas F."/>
            <person name="Warren J."/>
            <person name="Zhang J."/>
            <person name="Zhao Z."/>
            <person name="Zhou C."/>
            <person name="Zhu D."/>
            <person name="Lee S."/>
            <person name="Bess C."/>
            <person name="Blankenburg K."/>
            <person name="Forbes L."/>
            <person name="Fu Q."/>
            <person name="Gubbala S."/>
            <person name="Hirani K."/>
            <person name="Jayaseelan J.C."/>
            <person name="Lara F."/>
            <person name="Munidasa M."/>
            <person name="Palculict T."/>
            <person name="Patil S."/>
            <person name="Pu L.-L."/>
            <person name="Saada N."/>
            <person name="Tang L."/>
            <person name="Weissenberger G."/>
            <person name="Zhu Y."/>
            <person name="Hemphill L."/>
            <person name="Shang Y."/>
            <person name="Youmans B."/>
            <person name="Ayvaz T."/>
            <person name="Ross M."/>
            <person name="Santibanez J."/>
            <person name="Aqrawi P."/>
            <person name="Gross S."/>
            <person name="Joshi V."/>
            <person name="Fowler G."/>
            <person name="Nazareth L."/>
            <person name="Reid J."/>
            <person name="Worley K."/>
            <person name="Petrosino J."/>
            <person name="Highlander S."/>
            <person name="Gibbs R."/>
        </authorList>
    </citation>
    <scope>NUCLEOTIDE SEQUENCE [LARGE SCALE GENOMIC DNA]</scope>
    <source>
        <strain evidence="2 3">ATCC BAA-1640</strain>
    </source>
</reference>
<dbReference type="HOGENOM" id="CLU_888106_0_0_9"/>
<sequence length="313" mass="35263">MICFCDFNPRLIKEYSLDGFTRDRENTAQTTSRSIGITGVTSAMILKKLGENSKVLTCLGLENGKIIREYLENLRIDTDIVKLLDESVEQVKVTINCENKDGEVEDEENKSFDIISKTPRMTSATETEILSRINEISKEDGILVLNETDNLNLESDFYENVAIIAENNKKEVVASFRDEVLIKNTKIKGLVIDKTQLQKLTGDPISYDKDVVRSLQPKLNIYEMVVALGRVSAVFVSKDESYKLSIEGMEVSTLDKNLMLTGLALGLSKKYSLDTTLKLAFAISAFKNYKSENDVDMSDIKEIMNKVVLRRLN</sequence>
<dbReference type="InterPro" id="IPR029056">
    <property type="entry name" value="Ribokinase-like"/>
</dbReference>
<dbReference type="eggNOG" id="COG1105">
    <property type="taxonomic scope" value="Bacteria"/>
</dbReference>
<keyword evidence="3" id="KW-1185">Reference proteome</keyword>
<organism evidence="2 3">
    <name type="scientific">Peptoniphilus duerdenii ATCC BAA-1640</name>
    <dbReference type="NCBI Taxonomy" id="862517"/>
    <lineage>
        <taxon>Bacteria</taxon>
        <taxon>Bacillati</taxon>
        <taxon>Bacillota</taxon>
        <taxon>Tissierellia</taxon>
        <taxon>Tissierellales</taxon>
        <taxon>Peptoniphilaceae</taxon>
        <taxon>Peptoniphilus</taxon>
    </lineage>
</organism>
<protein>
    <recommendedName>
        <fullName evidence="1">Carbohydrate kinase PfkB domain-containing protein</fullName>
    </recommendedName>
</protein>
<dbReference type="GO" id="GO:0008443">
    <property type="term" value="F:phosphofructokinase activity"/>
    <property type="evidence" value="ECO:0007669"/>
    <property type="project" value="TreeGrafter"/>
</dbReference>
<dbReference type="Pfam" id="PF00294">
    <property type="entry name" value="PfkB"/>
    <property type="match status" value="1"/>
</dbReference>
<proteinExistence type="predicted"/>
<dbReference type="STRING" id="862517.HMPREF9225_1765"/>
<dbReference type="EMBL" id="AEEH01000050">
    <property type="protein sequence ID" value="EFM24629.1"/>
    <property type="molecule type" value="Genomic_DNA"/>
</dbReference>
<dbReference type="RefSeq" id="WP_008902540.1">
    <property type="nucleotide sequence ID" value="NZ_GL397071.1"/>
</dbReference>
<name>E0NNM6_9FIRM</name>
<comment type="caution">
    <text evidence="2">The sequence shown here is derived from an EMBL/GenBank/DDBJ whole genome shotgun (WGS) entry which is preliminary data.</text>
</comment>